<sequence length="227" mass="25599">MTSPEKISFNTSNDKLTRSGPQLMIEATQTVIPSSTDGASDSTNEAVVTGSESTSDSTKTEGSSFDNITPNKDESKEERTQEVHNHYILRFQKKDLRSGWASYDPNTVGKNTDKEEEPEGSENYFYLNKRWYMPNATPILVLSDFSKPLLDFVRSTIGGKSFTRKPELDITAFFPQLKSMRKKLEQVYLAIEVDSTFTFEDKVKLANEMGKEDTASEPEITQYLSTL</sequence>
<dbReference type="EMBL" id="ML179346">
    <property type="protein sequence ID" value="THU90065.1"/>
    <property type="molecule type" value="Genomic_DNA"/>
</dbReference>
<gene>
    <name evidence="2" type="ORF">K435DRAFT_864621</name>
</gene>
<organism evidence="2 3">
    <name type="scientific">Dendrothele bispora (strain CBS 962.96)</name>
    <dbReference type="NCBI Taxonomy" id="1314807"/>
    <lineage>
        <taxon>Eukaryota</taxon>
        <taxon>Fungi</taxon>
        <taxon>Dikarya</taxon>
        <taxon>Basidiomycota</taxon>
        <taxon>Agaricomycotina</taxon>
        <taxon>Agaricomycetes</taxon>
        <taxon>Agaricomycetidae</taxon>
        <taxon>Agaricales</taxon>
        <taxon>Agaricales incertae sedis</taxon>
        <taxon>Dendrothele</taxon>
    </lineage>
</organism>
<feature type="compositionally biased region" description="Polar residues" evidence="1">
    <location>
        <begin position="27"/>
        <end position="70"/>
    </location>
</feature>
<protein>
    <submittedName>
        <fullName evidence="2">Uncharacterized protein</fullName>
    </submittedName>
</protein>
<dbReference type="Proteomes" id="UP000297245">
    <property type="component" value="Unassembled WGS sequence"/>
</dbReference>
<dbReference type="OrthoDB" id="3327087at2759"/>
<evidence type="ECO:0000313" key="2">
    <source>
        <dbReference type="EMBL" id="THU90065.1"/>
    </source>
</evidence>
<accession>A0A4V4HE72</accession>
<feature type="compositionally biased region" description="Polar residues" evidence="1">
    <location>
        <begin position="1"/>
        <end position="14"/>
    </location>
</feature>
<evidence type="ECO:0000256" key="1">
    <source>
        <dbReference type="SAM" id="MobiDB-lite"/>
    </source>
</evidence>
<name>A0A4V4HE72_DENBC</name>
<evidence type="ECO:0000313" key="3">
    <source>
        <dbReference type="Proteomes" id="UP000297245"/>
    </source>
</evidence>
<keyword evidence="3" id="KW-1185">Reference proteome</keyword>
<proteinExistence type="predicted"/>
<reference evidence="2 3" key="1">
    <citation type="journal article" date="2019" name="Nat. Ecol. Evol.">
        <title>Megaphylogeny resolves global patterns of mushroom evolution.</title>
        <authorList>
            <person name="Varga T."/>
            <person name="Krizsan K."/>
            <person name="Foldi C."/>
            <person name="Dima B."/>
            <person name="Sanchez-Garcia M."/>
            <person name="Sanchez-Ramirez S."/>
            <person name="Szollosi G.J."/>
            <person name="Szarkandi J.G."/>
            <person name="Papp V."/>
            <person name="Albert L."/>
            <person name="Andreopoulos W."/>
            <person name="Angelini C."/>
            <person name="Antonin V."/>
            <person name="Barry K.W."/>
            <person name="Bougher N.L."/>
            <person name="Buchanan P."/>
            <person name="Buyck B."/>
            <person name="Bense V."/>
            <person name="Catcheside P."/>
            <person name="Chovatia M."/>
            <person name="Cooper J."/>
            <person name="Damon W."/>
            <person name="Desjardin D."/>
            <person name="Finy P."/>
            <person name="Geml J."/>
            <person name="Haridas S."/>
            <person name="Hughes K."/>
            <person name="Justo A."/>
            <person name="Karasinski D."/>
            <person name="Kautmanova I."/>
            <person name="Kiss B."/>
            <person name="Kocsube S."/>
            <person name="Kotiranta H."/>
            <person name="LaButti K.M."/>
            <person name="Lechner B.E."/>
            <person name="Liimatainen K."/>
            <person name="Lipzen A."/>
            <person name="Lukacs Z."/>
            <person name="Mihaltcheva S."/>
            <person name="Morgado L.N."/>
            <person name="Niskanen T."/>
            <person name="Noordeloos M.E."/>
            <person name="Ohm R.A."/>
            <person name="Ortiz-Santana B."/>
            <person name="Ovrebo C."/>
            <person name="Racz N."/>
            <person name="Riley R."/>
            <person name="Savchenko A."/>
            <person name="Shiryaev A."/>
            <person name="Soop K."/>
            <person name="Spirin V."/>
            <person name="Szebenyi C."/>
            <person name="Tomsovsky M."/>
            <person name="Tulloss R.E."/>
            <person name="Uehling J."/>
            <person name="Grigoriev I.V."/>
            <person name="Vagvolgyi C."/>
            <person name="Papp T."/>
            <person name="Martin F.M."/>
            <person name="Miettinen O."/>
            <person name="Hibbett D.S."/>
            <person name="Nagy L.G."/>
        </authorList>
    </citation>
    <scope>NUCLEOTIDE SEQUENCE [LARGE SCALE GENOMIC DNA]</scope>
    <source>
        <strain evidence="2 3">CBS 962.96</strain>
    </source>
</reference>
<feature type="region of interest" description="Disordered" evidence="1">
    <location>
        <begin position="1"/>
        <end position="81"/>
    </location>
</feature>
<dbReference type="AlphaFoldDB" id="A0A4V4HE72"/>
<feature type="compositionally biased region" description="Basic and acidic residues" evidence="1">
    <location>
        <begin position="71"/>
        <end position="81"/>
    </location>
</feature>